<comment type="caution">
    <text evidence="17">The sequence shown here is derived from an EMBL/GenBank/DDBJ whole genome shotgun (WGS) entry which is preliminary data.</text>
</comment>
<dbReference type="CDD" id="cd02853">
    <property type="entry name" value="E_set_MTHase_like_N"/>
    <property type="match status" value="1"/>
</dbReference>
<sequence length="606" mass="66625">MASDSTSHTFRVWAPDAPSVTLVLGKEGSDIGQKSIPMQKVSAKHAHRAGWWHADVPGAGHGTDYGFKVENNKFKVDAPLPDPRAAWLPTSVHGPARVYDHARFAWTDRTWRGVPLAGSVLYELHIGTFTEKGTFDAAIEKLDYLVDLGVDAIELLPCNAFPGKWNWGYDGVGLYAAQESYGGPDGLKRLVDACHAKGLGVIMDVVYNHLGPDGNYLECFGPYFSTKSNSWGTSVNLDGPWSDEVRSFFIDNALMWLRDYHIDGLRLDAVHALLDTSATHILEQLADSVRNLGAQLRKPLFLIAESDLNDPKLFKAVEAGGYGLDAQWADDVHHSLHALLTGERQGYYGDFGSLAVMAKALTGGFVHDGEWSSFRKRNYGRAIPKNVPSSRLVVFLQDHDQVGNRAVGDRISATVSDGVLRVGAALLLTSPFTPMLFQGEEWGAKTPFQFFTNHNKELGEAVKKGRRGEFAEHGWNSEDIPDPQDPETFNRSKLDWTEKEKASHGSLLQWYKSLIQLRRSTPELASIDQIGQLESDFDEEARWMVLRRGEAVAVVINLAKKAQTVPVLSAEGARISKVLLASGDCEIKGAAVSIGAESAAIVRYEI</sequence>
<dbReference type="GO" id="GO:0005737">
    <property type="term" value="C:cytoplasm"/>
    <property type="evidence" value="ECO:0007669"/>
    <property type="project" value="UniProtKB-SubCell"/>
</dbReference>
<proteinExistence type="inferred from homology"/>
<comment type="pathway">
    <text evidence="2">Glycan biosynthesis; trehalose biosynthesis.</text>
</comment>
<dbReference type="InterPro" id="IPR006047">
    <property type="entry name" value="GH13_cat_dom"/>
</dbReference>
<evidence type="ECO:0000256" key="15">
    <source>
        <dbReference type="ARBA" id="ARBA00049618"/>
    </source>
</evidence>
<keyword evidence="8" id="KW-0378">Hydrolase</keyword>
<reference evidence="17" key="1">
    <citation type="submission" date="2020-05" db="EMBL/GenBank/DDBJ databases">
        <title>Phylogenomic resolution of chytrid fungi.</title>
        <authorList>
            <person name="Stajich J.E."/>
            <person name="Amses K."/>
            <person name="Simmons R."/>
            <person name="Seto K."/>
            <person name="Myers J."/>
            <person name="Bonds A."/>
            <person name="Quandt C.A."/>
            <person name="Barry K."/>
            <person name="Liu P."/>
            <person name="Grigoriev I."/>
            <person name="Longcore J.E."/>
            <person name="James T.Y."/>
        </authorList>
    </citation>
    <scope>NUCLEOTIDE SEQUENCE</scope>
    <source>
        <strain evidence="17">JEL0379</strain>
    </source>
</reference>
<accession>A0AAD5TRQ0</accession>
<evidence type="ECO:0000313" key="18">
    <source>
        <dbReference type="Proteomes" id="UP001212152"/>
    </source>
</evidence>
<comment type="catalytic activity">
    <reaction evidence="14">
        <text>hydrolysis of (1-&gt;4)-alpha-D-glucosidic linkage in 4-alpha-D-[(1-&gt;4)-alpha-D-glucanosyl]n trehalose to yield trehalose and (1-&gt;4)-alpha-D-glucan.</text>
        <dbReference type="EC" id="3.2.1.141"/>
    </reaction>
</comment>
<keyword evidence="10" id="KW-0326">Glycosidase</keyword>
<dbReference type="GO" id="GO:0033942">
    <property type="term" value="F:4-alpha-D-(1-&gt;4)-alpha-D-glucanotrehalose trehalohydrolase activity"/>
    <property type="evidence" value="ECO:0007669"/>
    <property type="project" value="UniProtKB-EC"/>
</dbReference>
<dbReference type="SUPFAM" id="SSF81296">
    <property type="entry name" value="E set domains"/>
    <property type="match status" value="1"/>
</dbReference>
<dbReference type="PANTHER" id="PTHR43651:SF11">
    <property type="entry name" value="MALTO-OLIGOSYLTREHALOSE TREHALOHYDROLASE"/>
    <property type="match status" value="1"/>
</dbReference>
<evidence type="ECO:0000256" key="3">
    <source>
        <dbReference type="ARBA" id="ARBA00008061"/>
    </source>
</evidence>
<evidence type="ECO:0000259" key="16">
    <source>
        <dbReference type="SMART" id="SM00642"/>
    </source>
</evidence>
<gene>
    <name evidence="17" type="ORF">HDU87_000097</name>
</gene>
<dbReference type="Pfam" id="PF00128">
    <property type="entry name" value="Alpha-amylase"/>
    <property type="match status" value="1"/>
</dbReference>
<dbReference type="PIRSF" id="PIRSF006337">
    <property type="entry name" value="Trehalose_TreZ"/>
    <property type="match status" value="1"/>
</dbReference>
<evidence type="ECO:0000256" key="6">
    <source>
        <dbReference type="ARBA" id="ARBA00020932"/>
    </source>
</evidence>
<evidence type="ECO:0000256" key="4">
    <source>
        <dbReference type="ARBA" id="ARBA00012268"/>
    </source>
</evidence>
<dbReference type="Pfam" id="PF02922">
    <property type="entry name" value="CBM_48"/>
    <property type="match status" value="1"/>
</dbReference>
<dbReference type="InterPro" id="IPR014756">
    <property type="entry name" value="Ig_E-set"/>
</dbReference>
<comment type="function">
    <text evidence="15">Glycogen-branching enzyme participates in the glycogen biosynthetic process along with glycogenin and glycogen synthase. Generates alpha-1,6-glucosidic branches from alpha-1,4-linked glucose chains, to increase solubility of the glycogen polymer.</text>
</comment>
<dbReference type="NCBIfam" id="TIGR02402">
    <property type="entry name" value="trehalose_TreZ"/>
    <property type="match status" value="1"/>
</dbReference>
<dbReference type="Proteomes" id="UP001212152">
    <property type="component" value="Unassembled WGS sequence"/>
</dbReference>
<evidence type="ECO:0000256" key="5">
    <source>
        <dbReference type="ARBA" id="ARBA00015938"/>
    </source>
</evidence>
<evidence type="ECO:0000256" key="2">
    <source>
        <dbReference type="ARBA" id="ARBA00005199"/>
    </source>
</evidence>
<evidence type="ECO:0000256" key="10">
    <source>
        <dbReference type="ARBA" id="ARBA00023295"/>
    </source>
</evidence>
<organism evidence="17 18">
    <name type="scientific">Geranomyces variabilis</name>
    <dbReference type="NCBI Taxonomy" id="109894"/>
    <lineage>
        <taxon>Eukaryota</taxon>
        <taxon>Fungi</taxon>
        <taxon>Fungi incertae sedis</taxon>
        <taxon>Chytridiomycota</taxon>
        <taxon>Chytridiomycota incertae sedis</taxon>
        <taxon>Chytridiomycetes</taxon>
        <taxon>Spizellomycetales</taxon>
        <taxon>Powellomycetaceae</taxon>
        <taxon>Geranomyces</taxon>
    </lineage>
</organism>
<dbReference type="PANTHER" id="PTHR43651">
    <property type="entry name" value="1,4-ALPHA-GLUCAN-BRANCHING ENZYME"/>
    <property type="match status" value="1"/>
</dbReference>
<keyword evidence="7" id="KW-0963">Cytoplasm</keyword>
<comment type="subcellular location">
    <subcellularLocation>
        <location evidence="1">Cytoplasm</location>
    </subcellularLocation>
</comment>
<dbReference type="SMART" id="SM00642">
    <property type="entry name" value="Aamy"/>
    <property type="match status" value="1"/>
</dbReference>
<keyword evidence="18" id="KW-1185">Reference proteome</keyword>
<dbReference type="InterPro" id="IPR004193">
    <property type="entry name" value="Glyco_hydro_13_N"/>
</dbReference>
<dbReference type="SUPFAM" id="SSF51445">
    <property type="entry name" value="(Trans)glycosidases"/>
    <property type="match status" value="1"/>
</dbReference>
<dbReference type="GO" id="GO:0005992">
    <property type="term" value="P:trehalose biosynthetic process"/>
    <property type="evidence" value="ECO:0007669"/>
    <property type="project" value="InterPro"/>
</dbReference>
<evidence type="ECO:0000256" key="7">
    <source>
        <dbReference type="ARBA" id="ARBA00022490"/>
    </source>
</evidence>
<dbReference type="Gene3D" id="1.10.10.760">
    <property type="entry name" value="E-set domains of sugar-utilizing enzymes"/>
    <property type="match status" value="1"/>
</dbReference>
<dbReference type="InterPro" id="IPR017853">
    <property type="entry name" value="GH"/>
</dbReference>
<dbReference type="InterPro" id="IPR044901">
    <property type="entry name" value="Trehalose_TreZ_E-set_sf"/>
</dbReference>
<dbReference type="EMBL" id="JADGJQ010000001">
    <property type="protein sequence ID" value="KAJ3185475.1"/>
    <property type="molecule type" value="Genomic_DNA"/>
</dbReference>
<dbReference type="InterPro" id="IPR012768">
    <property type="entry name" value="Trehalose_TreZ"/>
</dbReference>
<keyword evidence="9" id="KW-0119">Carbohydrate metabolism</keyword>
<evidence type="ECO:0000313" key="17">
    <source>
        <dbReference type="EMBL" id="KAJ3185475.1"/>
    </source>
</evidence>
<dbReference type="InterPro" id="IPR013783">
    <property type="entry name" value="Ig-like_fold"/>
</dbReference>
<evidence type="ECO:0000256" key="13">
    <source>
        <dbReference type="ARBA" id="ARBA00033284"/>
    </source>
</evidence>
<evidence type="ECO:0000256" key="11">
    <source>
        <dbReference type="ARBA" id="ARBA00031979"/>
    </source>
</evidence>
<evidence type="ECO:0000256" key="8">
    <source>
        <dbReference type="ARBA" id="ARBA00022801"/>
    </source>
</evidence>
<protein>
    <recommendedName>
        <fullName evidence="6">1,4-alpha-glucan-branching enzyme</fullName>
        <ecNumber evidence="4">3.2.1.141</ecNumber>
    </recommendedName>
    <alternativeName>
        <fullName evidence="13">4-alpha-D-((1-&gt;4)-alpha-D-glucano)trehalose trehalohydrolase</fullName>
    </alternativeName>
    <alternativeName>
        <fullName evidence="11">Glycogen-branching enzyme</fullName>
    </alternativeName>
    <alternativeName>
        <fullName evidence="5">Malto-oligosyltrehalose trehalohydrolase</fullName>
    </alternativeName>
    <alternativeName>
        <fullName evidence="12">Maltooligosyl trehalose trehalohydrolase</fullName>
    </alternativeName>
</protein>
<comment type="similarity">
    <text evidence="3">Belongs to the glycosyl hydrolase 13 family.</text>
</comment>
<evidence type="ECO:0000256" key="14">
    <source>
        <dbReference type="ARBA" id="ARBA00034013"/>
    </source>
</evidence>
<dbReference type="CDD" id="cd11325">
    <property type="entry name" value="AmyAc_GTHase"/>
    <property type="match status" value="1"/>
</dbReference>
<dbReference type="EC" id="3.2.1.141" evidence="4"/>
<name>A0AAD5TRQ0_9FUNG</name>
<evidence type="ECO:0000256" key="12">
    <source>
        <dbReference type="ARBA" id="ARBA00032057"/>
    </source>
</evidence>
<feature type="domain" description="Glycosyl hydrolase family 13 catalytic" evidence="16">
    <location>
        <begin position="123"/>
        <end position="518"/>
    </location>
</feature>
<evidence type="ECO:0000256" key="1">
    <source>
        <dbReference type="ARBA" id="ARBA00004496"/>
    </source>
</evidence>
<dbReference type="Gene3D" id="2.60.40.10">
    <property type="entry name" value="Immunoglobulins"/>
    <property type="match status" value="1"/>
</dbReference>
<evidence type="ECO:0000256" key="9">
    <source>
        <dbReference type="ARBA" id="ARBA00023277"/>
    </source>
</evidence>
<dbReference type="Gene3D" id="3.20.20.80">
    <property type="entry name" value="Glycosidases"/>
    <property type="match status" value="1"/>
</dbReference>
<dbReference type="AlphaFoldDB" id="A0AAD5TRQ0"/>